<protein>
    <submittedName>
        <fullName evidence="7">AI-2E family transporter</fullName>
    </submittedName>
</protein>
<feature type="transmembrane region" description="Helical" evidence="6">
    <location>
        <begin position="33"/>
        <end position="49"/>
    </location>
</feature>
<gene>
    <name evidence="7" type="ORF">DDF84_019850</name>
</gene>
<evidence type="ECO:0000256" key="3">
    <source>
        <dbReference type="ARBA" id="ARBA00022692"/>
    </source>
</evidence>
<evidence type="ECO:0000256" key="1">
    <source>
        <dbReference type="ARBA" id="ARBA00004141"/>
    </source>
</evidence>
<feature type="transmembrane region" description="Helical" evidence="6">
    <location>
        <begin position="239"/>
        <end position="261"/>
    </location>
</feature>
<accession>A0A482IYK8</accession>
<dbReference type="GO" id="GO:0016020">
    <property type="term" value="C:membrane"/>
    <property type="evidence" value="ECO:0007669"/>
    <property type="project" value="UniProtKB-SubCell"/>
</dbReference>
<dbReference type="EMBL" id="CP037901">
    <property type="protein sequence ID" value="QBP12034.1"/>
    <property type="molecule type" value="Genomic_DNA"/>
</dbReference>
<dbReference type="PANTHER" id="PTHR21716">
    <property type="entry name" value="TRANSMEMBRANE PROTEIN"/>
    <property type="match status" value="1"/>
</dbReference>
<evidence type="ECO:0000313" key="8">
    <source>
        <dbReference type="Proteomes" id="UP000253772"/>
    </source>
</evidence>
<evidence type="ECO:0000256" key="4">
    <source>
        <dbReference type="ARBA" id="ARBA00022989"/>
    </source>
</evidence>
<feature type="transmembrane region" description="Helical" evidence="6">
    <location>
        <begin position="267"/>
        <end position="288"/>
    </location>
</feature>
<keyword evidence="3 6" id="KW-0812">Transmembrane</keyword>
<dbReference type="OrthoDB" id="106838at2"/>
<dbReference type="Proteomes" id="UP000253772">
    <property type="component" value="Chromosome c2"/>
</dbReference>
<reference evidence="7 8" key="1">
    <citation type="submission" date="2019-03" db="EMBL/GenBank/DDBJ databases">
        <title>Comparative insights into the high quality Complete genome sequence of highly metal resistant Cupriavidus metallidurans strain BS1 isolated from a gold-copper mine.</title>
        <authorList>
            <person name="Mazhar H.S."/>
            <person name="Rensing C."/>
        </authorList>
    </citation>
    <scope>NUCLEOTIDE SEQUENCE [LARGE SCALE GENOMIC DNA]</scope>
    <source>
        <strain evidence="7 8">BS1</strain>
    </source>
</reference>
<evidence type="ECO:0000256" key="6">
    <source>
        <dbReference type="SAM" id="Phobius"/>
    </source>
</evidence>
<dbReference type="Pfam" id="PF01594">
    <property type="entry name" value="AI-2E_transport"/>
    <property type="match status" value="1"/>
</dbReference>
<evidence type="ECO:0000256" key="5">
    <source>
        <dbReference type="ARBA" id="ARBA00023136"/>
    </source>
</evidence>
<feature type="transmembrane region" description="Helical" evidence="6">
    <location>
        <begin position="159"/>
        <end position="177"/>
    </location>
</feature>
<sequence>MAESPGLYHKTFLLLLAAVSIAFFWILLPFYGAVFWGAVLAIIFAPLQRRLTAGLRGRNNVAALLTLLLVLVLVILPLTIITASLINQGASLYDSIRSGQLNFGVYFQRAVDALPPYVRTLLAKVDLTSIADLQEKLSASALQASQFVATRALSIGQNTAQFVISFGIMLYLLFFLLRDGPRLSRKIRTAVPLSDLYKQHLIQKFTTVVRATVKGNVAVALVQGTLGGGIFAVLGIQGALLWGVIMAFLSLLPAVGAGLIWAPVAVYFLLTGSTVTGLVLIGFGVLVIGMVDNVLRPILVGKDTQMPDYVVLISTLGGMALFGLNGFVIGPLIAALFIACWDLNAHGIDENGDIGSNGPTA</sequence>
<dbReference type="InterPro" id="IPR002549">
    <property type="entry name" value="AI-2E-like"/>
</dbReference>
<dbReference type="RefSeq" id="WP_024570658.1">
    <property type="nucleotide sequence ID" value="NZ_CP037901.1"/>
</dbReference>
<name>A0A482IYK8_9BURK</name>
<comment type="similarity">
    <text evidence="2">Belongs to the autoinducer-2 exporter (AI-2E) (TC 2.A.86) family.</text>
</comment>
<keyword evidence="5 6" id="KW-0472">Membrane</keyword>
<keyword evidence="4 6" id="KW-1133">Transmembrane helix</keyword>
<proteinExistence type="inferred from homology"/>
<comment type="subcellular location">
    <subcellularLocation>
        <location evidence="1">Membrane</location>
        <topology evidence="1">Multi-pass membrane protein</topology>
    </subcellularLocation>
</comment>
<evidence type="ECO:0000256" key="2">
    <source>
        <dbReference type="ARBA" id="ARBA00009773"/>
    </source>
</evidence>
<evidence type="ECO:0000313" key="7">
    <source>
        <dbReference type="EMBL" id="QBP12034.1"/>
    </source>
</evidence>
<organism evidence="7 8">
    <name type="scientific">Cupriavidus metallidurans</name>
    <dbReference type="NCBI Taxonomy" id="119219"/>
    <lineage>
        <taxon>Bacteria</taxon>
        <taxon>Pseudomonadati</taxon>
        <taxon>Pseudomonadota</taxon>
        <taxon>Betaproteobacteria</taxon>
        <taxon>Burkholderiales</taxon>
        <taxon>Burkholderiaceae</taxon>
        <taxon>Cupriavidus</taxon>
    </lineage>
</organism>
<dbReference type="PANTHER" id="PTHR21716:SF4">
    <property type="entry name" value="TRANSMEMBRANE PROTEIN 245"/>
    <property type="match status" value="1"/>
</dbReference>
<dbReference type="AlphaFoldDB" id="A0A482IYK8"/>
<feature type="transmembrane region" description="Helical" evidence="6">
    <location>
        <begin position="61"/>
        <end position="86"/>
    </location>
</feature>
<feature type="transmembrane region" description="Helical" evidence="6">
    <location>
        <begin position="309"/>
        <end position="339"/>
    </location>
</feature>